<dbReference type="Pfam" id="PF00691">
    <property type="entry name" value="OmpA"/>
    <property type="match status" value="1"/>
</dbReference>
<dbReference type="InterPro" id="IPR050330">
    <property type="entry name" value="Bact_OuterMem_StrucFunc"/>
</dbReference>
<keyword evidence="5" id="KW-1185">Reference proteome</keyword>
<evidence type="ECO:0000313" key="4">
    <source>
        <dbReference type="EMBL" id="SFN80585.1"/>
    </source>
</evidence>
<dbReference type="InterPro" id="IPR006665">
    <property type="entry name" value="OmpA-like"/>
</dbReference>
<evidence type="ECO:0000259" key="3">
    <source>
        <dbReference type="PROSITE" id="PS51123"/>
    </source>
</evidence>
<evidence type="ECO:0000256" key="1">
    <source>
        <dbReference type="PROSITE-ProRule" id="PRU00473"/>
    </source>
</evidence>
<keyword evidence="1" id="KW-0472">Membrane</keyword>
<evidence type="ECO:0000313" key="5">
    <source>
        <dbReference type="Proteomes" id="UP000198599"/>
    </source>
</evidence>
<proteinExistence type="predicted"/>
<feature type="domain" description="OmpA-like" evidence="3">
    <location>
        <begin position="196"/>
        <end position="314"/>
    </location>
</feature>
<gene>
    <name evidence="4" type="ORF">SAMN04487859_10960</name>
</gene>
<dbReference type="SUPFAM" id="SSF103088">
    <property type="entry name" value="OmpA-like"/>
    <property type="match status" value="1"/>
</dbReference>
<accession>A0A1I5C0W1</accession>
<feature type="signal peptide" evidence="2">
    <location>
        <begin position="1"/>
        <end position="19"/>
    </location>
</feature>
<dbReference type="Proteomes" id="UP000198599">
    <property type="component" value="Unassembled WGS sequence"/>
</dbReference>
<sequence>MRAGLSLALALFLPQVGGALELSLPGNAVMSAEVVQEADTFLLPTGPFENGSLPQERLEGRVTQQAWRVTGQGLTTLQVLMPMRQELEDAGWQVLFECSDQECGGFDFRFNAPILSAPDMFVDLFDFRYLAARRGDDGGRLEHAAVLVSRSGETGYVQISQIVANGSGAMQTTPDLFVRQSQKGEALTVPALVNAMLESGHAVMRDLDFSTGATALGEGPFASLVALAEFLNADPSRRVALVGHTDSVGALDANIDLSRARARAVLERLVETHGVSRAQLEAEGLGYLAPVASNRNPTSRDMNRRVEAVLLDTR</sequence>
<dbReference type="CDD" id="cd07185">
    <property type="entry name" value="OmpA_C-like"/>
    <property type="match status" value="1"/>
</dbReference>
<dbReference type="STRING" id="1005928.SAMN04487859_10960"/>
<organism evidence="4 5">
    <name type="scientific">Roseovarius lutimaris</name>
    <dbReference type="NCBI Taxonomy" id="1005928"/>
    <lineage>
        <taxon>Bacteria</taxon>
        <taxon>Pseudomonadati</taxon>
        <taxon>Pseudomonadota</taxon>
        <taxon>Alphaproteobacteria</taxon>
        <taxon>Rhodobacterales</taxon>
        <taxon>Roseobacteraceae</taxon>
        <taxon>Roseovarius</taxon>
    </lineage>
</organism>
<evidence type="ECO:0000256" key="2">
    <source>
        <dbReference type="SAM" id="SignalP"/>
    </source>
</evidence>
<name>A0A1I5C0W1_9RHOB</name>
<feature type="chain" id="PRO_5011482001" evidence="2">
    <location>
        <begin position="20"/>
        <end position="314"/>
    </location>
</feature>
<dbReference type="GO" id="GO:0016020">
    <property type="term" value="C:membrane"/>
    <property type="evidence" value="ECO:0007669"/>
    <property type="project" value="UniProtKB-UniRule"/>
</dbReference>
<keyword evidence="2" id="KW-0732">Signal</keyword>
<dbReference type="OrthoDB" id="9792021at2"/>
<dbReference type="PANTHER" id="PTHR30329">
    <property type="entry name" value="STATOR ELEMENT OF FLAGELLAR MOTOR COMPLEX"/>
    <property type="match status" value="1"/>
</dbReference>
<dbReference type="Gene3D" id="3.30.1330.60">
    <property type="entry name" value="OmpA-like domain"/>
    <property type="match status" value="1"/>
</dbReference>
<dbReference type="InterPro" id="IPR036737">
    <property type="entry name" value="OmpA-like_sf"/>
</dbReference>
<protein>
    <submittedName>
        <fullName evidence="4">OmpA-OmpF porin, OOP family</fullName>
    </submittedName>
</protein>
<reference evidence="5" key="1">
    <citation type="submission" date="2016-10" db="EMBL/GenBank/DDBJ databases">
        <authorList>
            <person name="Varghese N."/>
            <person name="Submissions S."/>
        </authorList>
    </citation>
    <scope>NUCLEOTIDE SEQUENCE [LARGE SCALE GENOMIC DNA]</scope>
    <source>
        <strain evidence="5">DSM 28463</strain>
    </source>
</reference>
<dbReference type="PROSITE" id="PS51123">
    <property type="entry name" value="OMPA_2"/>
    <property type="match status" value="1"/>
</dbReference>
<dbReference type="RefSeq" id="WP_092837533.1">
    <property type="nucleotide sequence ID" value="NZ_FOVP01000009.1"/>
</dbReference>
<dbReference type="PANTHER" id="PTHR30329:SF21">
    <property type="entry name" value="LIPOPROTEIN YIAD-RELATED"/>
    <property type="match status" value="1"/>
</dbReference>
<dbReference type="AlphaFoldDB" id="A0A1I5C0W1"/>
<dbReference type="EMBL" id="FOVP01000009">
    <property type="protein sequence ID" value="SFN80585.1"/>
    <property type="molecule type" value="Genomic_DNA"/>
</dbReference>